<accession>A0A1F5XGF8</accession>
<protein>
    <recommendedName>
        <fullName evidence="1">Transposase IS200-like domain-containing protein</fullName>
    </recommendedName>
</protein>
<dbReference type="Pfam" id="PF01797">
    <property type="entry name" value="Y1_Tnp"/>
    <property type="match status" value="1"/>
</dbReference>
<dbReference type="GO" id="GO:0004803">
    <property type="term" value="F:transposase activity"/>
    <property type="evidence" value="ECO:0007669"/>
    <property type="project" value="InterPro"/>
</dbReference>
<proteinExistence type="predicted"/>
<dbReference type="PANTHER" id="PTHR34322:SF2">
    <property type="entry name" value="TRANSPOSASE IS200-LIKE DOMAIN-CONTAINING PROTEIN"/>
    <property type="match status" value="1"/>
</dbReference>
<sequence>MRKEVFAVGKFYHIYNRGTDKRKIFLDKYDFERFLQSMQEFNTLEPIGSIYENSFVKDQLGSSASKQRKLVNCVAYCLNPNHYHFILQQTKERGVEKFMQRLGTGFTNYFNNKYHRSGVLFQGKFKSRHIDSNEYLLHISAYVNLNDRIHRFGSSASKSSWIEYVEKQKGICEKKIILDQFGNVAEYKAFAESSLKDILARKQLYKELEILLFD</sequence>
<name>A0A1F5XGF8_9BACT</name>
<reference evidence="2 3" key="1">
    <citation type="journal article" date="2016" name="Nat. Commun.">
        <title>Thousands of microbial genomes shed light on interconnected biogeochemical processes in an aquifer system.</title>
        <authorList>
            <person name="Anantharaman K."/>
            <person name="Brown C.T."/>
            <person name="Hug L.A."/>
            <person name="Sharon I."/>
            <person name="Castelle C.J."/>
            <person name="Probst A.J."/>
            <person name="Thomas B.C."/>
            <person name="Singh A."/>
            <person name="Wilkins M.J."/>
            <person name="Karaoz U."/>
            <person name="Brodie E.L."/>
            <person name="Williams K.H."/>
            <person name="Hubbard S.S."/>
            <person name="Banfield J.F."/>
        </authorList>
    </citation>
    <scope>NUCLEOTIDE SEQUENCE [LARGE SCALE GENOMIC DNA]</scope>
</reference>
<dbReference type="SMART" id="SM01321">
    <property type="entry name" value="Y1_Tnp"/>
    <property type="match status" value="1"/>
</dbReference>
<organism evidence="2 3">
    <name type="scientific">Candidatus Giovannonibacteria bacterium RIFCSPLOWO2_01_FULL_46_32</name>
    <dbReference type="NCBI Taxonomy" id="1798353"/>
    <lineage>
        <taxon>Bacteria</taxon>
        <taxon>Candidatus Giovannoniibacteriota</taxon>
    </lineage>
</organism>
<gene>
    <name evidence="2" type="ORF">A3B19_01165</name>
</gene>
<dbReference type="Gene3D" id="3.30.70.1290">
    <property type="entry name" value="Transposase IS200-like"/>
    <property type="match status" value="1"/>
</dbReference>
<evidence type="ECO:0000313" key="2">
    <source>
        <dbReference type="EMBL" id="OGF87024.1"/>
    </source>
</evidence>
<comment type="caution">
    <text evidence="2">The sequence shown here is derived from an EMBL/GenBank/DDBJ whole genome shotgun (WGS) entry which is preliminary data.</text>
</comment>
<evidence type="ECO:0000313" key="3">
    <source>
        <dbReference type="Proteomes" id="UP000177346"/>
    </source>
</evidence>
<dbReference type="EMBL" id="MFIF01000009">
    <property type="protein sequence ID" value="OGF87024.1"/>
    <property type="molecule type" value="Genomic_DNA"/>
</dbReference>
<dbReference type="Proteomes" id="UP000177346">
    <property type="component" value="Unassembled WGS sequence"/>
</dbReference>
<dbReference type="PANTHER" id="PTHR34322">
    <property type="entry name" value="TRANSPOSASE, Y1_TNP DOMAIN-CONTAINING"/>
    <property type="match status" value="1"/>
</dbReference>
<dbReference type="GO" id="GO:0003677">
    <property type="term" value="F:DNA binding"/>
    <property type="evidence" value="ECO:0007669"/>
    <property type="project" value="InterPro"/>
</dbReference>
<dbReference type="GO" id="GO:0006313">
    <property type="term" value="P:DNA transposition"/>
    <property type="evidence" value="ECO:0007669"/>
    <property type="project" value="InterPro"/>
</dbReference>
<dbReference type="InterPro" id="IPR002686">
    <property type="entry name" value="Transposase_17"/>
</dbReference>
<dbReference type="AlphaFoldDB" id="A0A1F5XGF8"/>
<feature type="domain" description="Transposase IS200-like" evidence="1">
    <location>
        <begin position="7"/>
        <end position="146"/>
    </location>
</feature>
<evidence type="ECO:0000259" key="1">
    <source>
        <dbReference type="SMART" id="SM01321"/>
    </source>
</evidence>
<dbReference type="InterPro" id="IPR036515">
    <property type="entry name" value="Transposase_17_sf"/>
</dbReference>
<dbReference type="SUPFAM" id="SSF143422">
    <property type="entry name" value="Transposase IS200-like"/>
    <property type="match status" value="1"/>
</dbReference>